<dbReference type="InterPro" id="IPR015943">
    <property type="entry name" value="WD40/YVTN_repeat-like_dom_sf"/>
</dbReference>
<dbReference type="AlphaFoldDB" id="A0A4U0WMZ4"/>
<dbReference type="Gene3D" id="2.130.10.10">
    <property type="entry name" value="YVTN repeat-like/Quinoprotein amine dehydrogenase"/>
    <property type="match status" value="1"/>
</dbReference>
<dbReference type="NCBIfam" id="TIGR01456">
    <property type="entry name" value="CECR5"/>
    <property type="match status" value="1"/>
</dbReference>
<sequence length="757" mass="82195">MLNLPLLIATAAGVCSATNLFVASYAGNITTLSLIERKGAYQLQKTHCNQGCGPNPSWLTLDFDRSTLYCMDEGLTVPNGSLSSYHTSPDGLLTQIQKAVTISSPVSGVIFGDASGQRAIALAHYTGAVSSWALGENGTFKFLQEITFNLTKPGPNVARQSTPHEHEAILDPTGQFIIMPDLGADLVRVFSYKNGILSEHTPLKVVAGSGPRHAAFYNPYGVACEGCTTFLYVVAELGNTVTSYAVAYPKAGGLAFKEVYKTSVYGNLTLPAGNAAAEIAVSPDNRFLVVSDRNNTSFELANPDPRNSTKIRSDSLSTFALQHDGSLKFEQLWPAGGSYPRQFSINRYGDLVAVGLQFSSRVVIMKRDVQTGLIGNAVASVEVDGQTSSYTPTRNPPDFAFAFDIDGVLLRSSTALPRAHAALSFLQRCRIPFVLLTNGGGKHEAERVAELSRKLDVPLDEGMIVQSHTPFREMTQLWDKTVLVVGGDGGSCREVARKYGFKSVVTPADLIVAHPEIWPFARVFAPYYRSFAQPLPAPILPSDPAASLKIDAIYVYSDPRDWSLDTTIILDLLLSRAGILGTLSRKNDDASLPNRGYQQDGQPPLYFSNPDLWWAAAYHLPRLGQGGFRAAFEGVWAAVTGGERRGVELLKTVIGKPFAETYEFAEKRLRAHRQALLDGGGAAELKRVYMVGDNPESDIRGANSYRSAFGSEWKSILVKTGVYRDGTPPAWAPTVLVEDVHEAVQWAVRDSGWDVKV</sequence>
<evidence type="ECO:0000256" key="1">
    <source>
        <dbReference type="ARBA" id="ARBA00005564"/>
    </source>
</evidence>
<keyword evidence="2" id="KW-0732">Signal</keyword>
<protein>
    <submittedName>
        <fullName evidence="3">Uncharacterized protein</fullName>
    </submittedName>
</protein>
<dbReference type="InterPro" id="IPR019405">
    <property type="entry name" value="Lactonase_7-beta_prop"/>
</dbReference>
<dbReference type="OrthoDB" id="9972196at2759"/>
<evidence type="ECO:0000256" key="2">
    <source>
        <dbReference type="SAM" id="SignalP"/>
    </source>
</evidence>
<feature type="signal peptide" evidence="2">
    <location>
        <begin position="1"/>
        <end position="17"/>
    </location>
</feature>
<dbReference type="Pfam" id="PF13344">
    <property type="entry name" value="Hydrolase_6"/>
    <property type="match status" value="1"/>
</dbReference>
<dbReference type="InterPro" id="IPR023214">
    <property type="entry name" value="HAD_sf"/>
</dbReference>
<dbReference type="Pfam" id="PF10282">
    <property type="entry name" value="Lactonase"/>
    <property type="match status" value="1"/>
</dbReference>
<dbReference type="FunFam" id="3.40.50.1000:FF:000069">
    <property type="entry name" value="HAD-superfamily subfamily IIA hydrolase"/>
    <property type="match status" value="1"/>
</dbReference>
<dbReference type="GO" id="GO:0017057">
    <property type="term" value="F:6-phosphogluconolactonase activity"/>
    <property type="evidence" value="ECO:0007669"/>
    <property type="project" value="TreeGrafter"/>
</dbReference>
<comment type="similarity">
    <text evidence="1">Belongs to the cycloisomerase 2 family.</text>
</comment>
<dbReference type="PANTHER" id="PTHR30344:SF1">
    <property type="entry name" value="6-PHOSPHOGLUCONOLACTONASE"/>
    <property type="match status" value="1"/>
</dbReference>
<comment type="caution">
    <text evidence="3">The sequence shown here is derived from an EMBL/GenBank/DDBJ whole genome shotgun (WGS) entry which is preliminary data.</text>
</comment>
<organism evidence="3 4">
    <name type="scientific">Cryomyces minteri</name>
    <dbReference type="NCBI Taxonomy" id="331657"/>
    <lineage>
        <taxon>Eukaryota</taxon>
        <taxon>Fungi</taxon>
        <taxon>Dikarya</taxon>
        <taxon>Ascomycota</taxon>
        <taxon>Pezizomycotina</taxon>
        <taxon>Dothideomycetes</taxon>
        <taxon>Dothideomycetes incertae sedis</taxon>
        <taxon>Cryomyces</taxon>
    </lineage>
</organism>
<dbReference type="SUPFAM" id="SSF56784">
    <property type="entry name" value="HAD-like"/>
    <property type="match status" value="1"/>
</dbReference>
<dbReference type="InterPro" id="IPR006357">
    <property type="entry name" value="HAD-SF_hydro_IIA"/>
</dbReference>
<evidence type="ECO:0000313" key="3">
    <source>
        <dbReference type="EMBL" id="TKA64371.1"/>
    </source>
</evidence>
<dbReference type="InterPro" id="IPR006353">
    <property type="entry name" value="HAD-SF_hydro_IIA_CECR5"/>
</dbReference>
<proteinExistence type="inferred from homology"/>
<gene>
    <name evidence="3" type="ORF">B0A49_11364</name>
</gene>
<dbReference type="EMBL" id="NAJN01001274">
    <property type="protein sequence ID" value="TKA64371.1"/>
    <property type="molecule type" value="Genomic_DNA"/>
</dbReference>
<name>A0A4U0WMZ4_9PEZI</name>
<reference evidence="3 4" key="1">
    <citation type="submission" date="2017-03" db="EMBL/GenBank/DDBJ databases">
        <title>Genomes of endolithic fungi from Antarctica.</title>
        <authorList>
            <person name="Coleine C."/>
            <person name="Masonjones S."/>
            <person name="Stajich J.E."/>
        </authorList>
    </citation>
    <scope>NUCLEOTIDE SEQUENCE [LARGE SCALE GENOMIC DNA]</scope>
    <source>
        <strain evidence="3 4">CCFEE 5187</strain>
    </source>
</reference>
<dbReference type="InterPro" id="IPR050282">
    <property type="entry name" value="Cycloisomerase_2"/>
</dbReference>
<dbReference type="STRING" id="331657.A0A4U0WMZ4"/>
<dbReference type="Pfam" id="PF13242">
    <property type="entry name" value="Hydrolase_like"/>
    <property type="match status" value="1"/>
</dbReference>
<dbReference type="Proteomes" id="UP000308768">
    <property type="component" value="Unassembled WGS sequence"/>
</dbReference>
<accession>A0A4U0WMZ4</accession>
<evidence type="ECO:0000313" key="4">
    <source>
        <dbReference type="Proteomes" id="UP000308768"/>
    </source>
</evidence>
<keyword evidence="4" id="KW-1185">Reference proteome</keyword>
<dbReference type="SUPFAM" id="SSF75011">
    <property type="entry name" value="3-carboxy-cis,cis-mucoante lactonizing enzyme"/>
    <property type="match status" value="1"/>
</dbReference>
<feature type="chain" id="PRO_5020215752" evidence="2">
    <location>
        <begin position="18"/>
        <end position="757"/>
    </location>
</feature>
<dbReference type="PANTHER" id="PTHR30344">
    <property type="entry name" value="6-PHOSPHOGLUCONOLACTONASE-RELATED"/>
    <property type="match status" value="1"/>
</dbReference>
<dbReference type="InterPro" id="IPR036412">
    <property type="entry name" value="HAD-like_sf"/>
</dbReference>
<dbReference type="NCBIfam" id="TIGR01460">
    <property type="entry name" value="HAD-SF-IIA"/>
    <property type="match status" value="1"/>
</dbReference>
<dbReference type="Gene3D" id="3.40.50.1000">
    <property type="entry name" value="HAD superfamily/HAD-like"/>
    <property type="match status" value="2"/>
</dbReference>